<keyword evidence="8" id="KW-1185">Reference proteome</keyword>
<organism evidence="7 8">
    <name type="scientific">Paraburkholderia metrosideri</name>
    <dbReference type="NCBI Taxonomy" id="580937"/>
    <lineage>
        <taxon>Bacteria</taxon>
        <taxon>Pseudomonadati</taxon>
        <taxon>Pseudomonadota</taxon>
        <taxon>Betaproteobacteria</taxon>
        <taxon>Burkholderiales</taxon>
        <taxon>Burkholderiaceae</taxon>
        <taxon>Paraburkholderia</taxon>
    </lineage>
</organism>
<dbReference type="InterPro" id="IPR013325">
    <property type="entry name" value="RNA_pol_sigma_r2"/>
</dbReference>
<dbReference type="InterPro" id="IPR013249">
    <property type="entry name" value="RNA_pol_sigma70_r4_t2"/>
</dbReference>
<dbReference type="InterPro" id="IPR007627">
    <property type="entry name" value="RNA_pol_sigma70_r2"/>
</dbReference>
<reference evidence="7 8" key="1">
    <citation type="journal article" date="2024" name="Chem. Sci.">
        <title>Discovery of megapolipeptins by genome mining of a Burkholderiales bacteria collection.</title>
        <authorList>
            <person name="Paulo B.S."/>
            <person name="Recchia M.J.J."/>
            <person name="Lee S."/>
            <person name="Fergusson C.H."/>
            <person name="Romanowski S.B."/>
            <person name="Hernandez A."/>
            <person name="Krull N."/>
            <person name="Liu D.Y."/>
            <person name="Cavanagh H."/>
            <person name="Bos A."/>
            <person name="Gray C.A."/>
            <person name="Murphy B.T."/>
            <person name="Linington R.G."/>
            <person name="Eustaquio A.S."/>
        </authorList>
    </citation>
    <scope>NUCLEOTIDE SEQUENCE [LARGE SCALE GENOMIC DNA]</scope>
    <source>
        <strain evidence="7 8">RL17-338-BIC-A</strain>
    </source>
</reference>
<dbReference type="PANTHER" id="PTHR43133">
    <property type="entry name" value="RNA POLYMERASE ECF-TYPE SIGMA FACTO"/>
    <property type="match status" value="1"/>
</dbReference>
<evidence type="ECO:0000259" key="5">
    <source>
        <dbReference type="Pfam" id="PF04542"/>
    </source>
</evidence>
<gene>
    <name evidence="7" type="ORF">PQQ63_06280</name>
</gene>
<dbReference type="Pfam" id="PF04542">
    <property type="entry name" value="Sigma70_r2"/>
    <property type="match status" value="1"/>
</dbReference>
<feature type="domain" description="RNA polymerase sigma-70 region 2" evidence="5">
    <location>
        <begin position="5"/>
        <end position="72"/>
    </location>
</feature>
<keyword evidence="3" id="KW-0731">Sigma factor</keyword>
<evidence type="ECO:0000259" key="6">
    <source>
        <dbReference type="Pfam" id="PF08281"/>
    </source>
</evidence>
<dbReference type="RefSeq" id="WP_408334159.1">
    <property type="nucleotide sequence ID" value="NZ_JAQQCF010000004.1"/>
</dbReference>
<sequence>MAAGLYAAHHAWLVGWLTRRVRDTADAADLAQDTFVRVICRAASELHAVQEPRAYLTSIAKGLVVDHWRRRDIEQAWLDALALMPEPQAPSPEVRLIVLETLVRIDAMLDGLAPAMRSALLWARLDGATVPDIAQRLGVSVATAERYLARALRHCYDLVYGT</sequence>
<keyword evidence="4" id="KW-0804">Transcription</keyword>
<dbReference type="InterPro" id="IPR039425">
    <property type="entry name" value="RNA_pol_sigma-70-like"/>
</dbReference>
<evidence type="ECO:0000256" key="2">
    <source>
        <dbReference type="ARBA" id="ARBA00023015"/>
    </source>
</evidence>
<name>A0ABW9DLS3_9BURK</name>
<dbReference type="InterPro" id="IPR013324">
    <property type="entry name" value="RNA_pol_sigma_r3/r4-like"/>
</dbReference>
<dbReference type="Pfam" id="PF08281">
    <property type="entry name" value="Sigma70_r4_2"/>
    <property type="match status" value="1"/>
</dbReference>
<dbReference type="SUPFAM" id="SSF88659">
    <property type="entry name" value="Sigma3 and sigma4 domains of RNA polymerase sigma factors"/>
    <property type="match status" value="1"/>
</dbReference>
<comment type="caution">
    <text evidence="7">The sequence shown here is derived from an EMBL/GenBank/DDBJ whole genome shotgun (WGS) entry which is preliminary data.</text>
</comment>
<dbReference type="Gene3D" id="1.10.1740.10">
    <property type="match status" value="1"/>
</dbReference>
<dbReference type="NCBIfam" id="TIGR02937">
    <property type="entry name" value="sigma70-ECF"/>
    <property type="match status" value="1"/>
</dbReference>
<dbReference type="PANTHER" id="PTHR43133:SF63">
    <property type="entry name" value="RNA POLYMERASE SIGMA FACTOR FECI-RELATED"/>
    <property type="match status" value="1"/>
</dbReference>
<protein>
    <submittedName>
        <fullName evidence="7">Sigma-70 family RNA polymerase sigma factor</fullName>
    </submittedName>
</protein>
<dbReference type="InterPro" id="IPR014284">
    <property type="entry name" value="RNA_pol_sigma-70_dom"/>
</dbReference>
<dbReference type="Gene3D" id="1.10.10.10">
    <property type="entry name" value="Winged helix-like DNA-binding domain superfamily/Winged helix DNA-binding domain"/>
    <property type="match status" value="1"/>
</dbReference>
<evidence type="ECO:0000256" key="4">
    <source>
        <dbReference type="ARBA" id="ARBA00023163"/>
    </source>
</evidence>
<evidence type="ECO:0000256" key="1">
    <source>
        <dbReference type="ARBA" id="ARBA00010641"/>
    </source>
</evidence>
<feature type="domain" description="RNA polymerase sigma factor 70 region 4 type 2" evidence="6">
    <location>
        <begin position="103"/>
        <end position="155"/>
    </location>
</feature>
<comment type="similarity">
    <text evidence="1">Belongs to the sigma-70 factor family. ECF subfamily.</text>
</comment>
<evidence type="ECO:0000313" key="7">
    <source>
        <dbReference type="EMBL" id="MFM0636295.1"/>
    </source>
</evidence>
<dbReference type="InterPro" id="IPR036388">
    <property type="entry name" value="WH-like_DNA-bd_sf"/>
</dbReference>
<keyword evidence="2" id="KW-0805">Transcription regulation</keyword>
<accession>A0ABW9DLS3</accession>
<proteinExistence type="inferred from homology"/>
<evidence type="ECO:0000313" key="8">
    <source>
        <dbReference type="Proteomes" id="UP001629432"/>
    </source>
</evidence>
<dbReference type="Proteomes" id="UP001629432">
    <property type="component" value="Unassembled WGS sequence"/>
</dbReference>
<evidence type="ECO:0000256" key="3">
    <source>
        <dbReference type="ARBA" id="ARBA00023082"/>
    </source>
</evidence>
<dbReference type="EMBL" id="JAQQCF010000004">
    <property type="protein sequence ID" value="MFM0636295.1"/>
    <property type="molecule type" value="Genomic_DNA"/>
</dbReference>
<dbReference type="SUPFAM" id="SSF88946">
    <property type="entry name" value="Sigma2 domain of RNA polymerase sigma factors"/>
    <property type="match status" value="1"/>
</dbReference>